<dbReference type="AlphaFoldDB" id="A0A2K8NUK1"/>
<sequence length="36" mass="4371">MEEKNYDWVVANIDSWEKNIKKDKYVMGALKRLAKR</sequence>
<dbReference type="KEGG" id="elj:ELUMI_v1c08000"/>
<accession>A0A2K8NUK1</accession>
<name>A0A2K8NUK1_9MOLU</name>
<dbReference type="Proteomes" id="UP000232063">
    <property type="component" value="Chromosome"/>
</dbReference>
<protein>
    <submittedName>
        <fullName evidence="1">Uncharacterized protein</fullName>
    </submittedName>
</protein>
<evidence type="ECO:0000313" key="2">
    <source>
        <dbReference type="Proteomes" id="UP000232063"/>
    </source>
</evidence>
<organism evidence="1 2">
    <name type="scientific">Williamsoniiplasma luminosum</name>
    <dbReference type="NCBI Taxonomy" id="214888"/>
    <lineage>
        <taxon>Bacteria</taxon>
        <taxon>Bacillati</taxon>
        <taxon>Mycoplasmatota</taxon>
        <taxon>Mollicutes</taxon>
        <taxon>Entomoplasmatales</taxon>
        <taxon>Williamsoniiplasma</taxon>
    </lineage>
</organism>
<dbReference type="EMBL" id="CP024963">
    <property type="protein sequence ID" value="ATZ17522.1"/>
    <property type="molecule type" value="Genomic_DNA"/>
</dbReference>
<proteinExistence type="predicted"/>
<gene>
    <name evidence="1" type="ORF">ELUMI_v1c08000</name>
</gene>
<reference evidence="1 2" key="1">
    <citation type="submission" date="2017-11" db="EMBL/GenBank/DDBJ databases">
        <title>Genome sequence of Entomoplasma luminosum PIMN-1 (ATCC 49195).</title>
        <authorList>
            <person name="Lo W.-S."/>
            <person name="Gasparich G.E."/>
            <person name="Kuo C.-H."/>
        </authorList>
    </citation>
    <scope>NUCLEOTIDE SEQUENCE [LARGE SCALE GENOMIC DNA]</scope>
    <source>
        <strain evidence="1 2">PIMN-1</strain>
    </source>
</reference>
<evidence type="ECO:0000313" key="1">
    <source>
        <dbReference type="EMBL" id="ATZ17522.1"/>
    </source>
</evidence>
<keyword evidence="2" id="KW-1185">Reference proteome</keyword>